<dbReference type="EMBL" id="FTNK01000036">
    <property type="protein sequence ID" value="SIR69841.1"/>
    <property type="molecule type" value="Genomic_DNA"/>
</dbReference>
<dbReference type="SUPFAM" id="SSF51261">
    <property type="entry name" value="Duplicated hybrid motif"/>
    <property type="match status" value="1"/>
</dbReference>
<dbReference type="PANTHER" id="PTHR21666">
    <property type="entry name" value="PEPTIDASE-RELATED"/>
    <property type="match status" value="1"/>
</dbReference>
<reference evidence="2 3" key="1">
    <citation type="submission" date="2017-01" db="EMBL/GenBank/DDBJ databases">
        <authorList>
            <person name="Varghese N."/>
            <person name="Submissions S."/>
        </authorList>
    </citation>
    <scope>NUCLEOTIDE SEQUENCE [LARGE SCALE GENOMIC DNA]</scope>
    <source>
        <strain evidence="2 3">ATCC 23464</strain>
    </source>
</reference>
<dbReference type="Pfam" id="PF01551">
    <property type="entry name" value="Peptidase_M23"/>
    <property type="match status" value="1"/>
</dbReference>
<protein>
    <submittedName>
        <fullName evidence="2">Peptidase family M23</fullName>
    </submittedName>
</protein>
<evidence type="ECO:0000313" key="2">
    <source>
        <dbReference type="EMBL" id="SIR69841.1"/>
    </source>
</evidence>
<dbReference type="InterPro" id="IPR011055">
    <property type="entry name" value="Dup_hybrid_motif"/>
</dbReference>
<sequence length="201" mass="21816">MNPFENFRLTSPFGMRMHPVDKVMRFHRGVDLVISPSNGNIKAFVAGEVLHAKMGATGSGFGNYGNLVAIRDDKGYLHVYAHLSSISVKGGQKIDKDQVVGKQGNTGKSSGAHLHYEVRKACSPSYGYTATEAGVVEPTKYLQDYYSKGELVKVDKKDANAIIDTYLKPAWGAAKTPADKQEIGRLADELRVASGQPKQNG</sequence>
<name>A0ABY1KE85_9BACL</name>
<dbReference type="Gene3D" id="2.70.70.10">
    <property type="entry name" value="Glucose Permease (Domain IIA)"/>
    <property type="match status" value="1"/>
</dbReference>
<evidence type="ECO:0000313" key="3">
    <source>
        <dbReference type="Proteomes" id="UP000186666"/>
    </source>
</evidence>
<dbReference type="Proteomes" id="UP000186666">
    <property type="component" value="Unassembled WGS sequence"/>
</dbReference>
<organism evidence="2 3">
    <name type="scientific">Paenibacillus macquariensis</name>
    <dbReference type="NCBI Taxonomy" id="948756"/>
    <lineage>
        <taxon>Bacteria</taxon>
        <taxon>Bacillati</taxon>
        <taxon>Bacillota</taxon>
        <taxon>Bacilli</taxon>
        <taxon>Bacillales</taxon>
        <taxon>Paenibacillaceae</taxon>
        <taxon>Paenibacillus</taxon>
    </lineage>
</organism>
<comment type="caution">
    <text evidence="2">The sequence shown here is derived from an EMBL/GenBank/DDBJ whole genome shotgun (WGS) entry which is preliminary data.</text>
</comment>
<dbReference type="CDD" id="cd12797">
    <property type="entry name" value="M23_peptidase"/>
    <property type="match status" value="1"/>
</dbReference>
<keyword evidence="3" id="KW-1185">Reference proteome</keyword>
<proteinExistence type="predicted"/>
<dbReference type="PANTHER" id="PTHR21666:SF270">
    <property type="entry name" value="MUREIN HYDROLASE ACTIVATOR ENVC"/>
    <property type="match status" value="1"/>
</dbReference>
<dbReference type="InterPro" id="IPR050570">
    <property type="entry name" value="Cell_wall_metabolism_enzyme"/>
</dbReference>
<feature type="domain" description="M23ase beta-sheet core" evidence="1">
    <location>
        <begin position="25"/>
        <end position="123"/>
    </location>
</feature>
<accession>A0ABY1KE85</accession>
<gene>
    <name evidence="2" type="ORF">SAMN05421578_1365</name>
</gene>
<dbReference type="InterPro" id="IPR016047">
    <property type="entry name" value="M23ase_b-sheet_dom"/>
</dbReference>
<evidence type="ECO:0000259" key="1">
    <source>
        <dbReference type="Pfam" id="PF01551"/>
    </source>
</evidence>
<dbReference type="RefSeq" id="WP_068579797.1">
    <property type="nucleotide sequence ID" value="NZ_FTNK01000036.1"/>
</dbReference>